<gene>
    <name evidence="2" type="ORF">ILT43_14930</name>
</gene>
<dbReference type="InterPro" id="IPR036812">
    <property type="entry name" value="NAD(P)_OxRdtase_dom_sf"/>
</dbReference>
<evidence type="ECO:0000313" key="3">
    <source>
        <dbReference type="Proteomes" id="UP000763641"/>
    </source>
</evidence>
<dbReference type="Proteomes" id="UP000763641">
    <property type="component" value="Unassembled WGS sequence"/>
</dbReference>
<evidence type="ECO:0000313" key="2">
    <source>
        <dbReference type="EMBL" id="MBM6577674.1"/>
    </source>
</evidence>
<dbReference type="RefSeq" id="WP_204199777.1">
    <property type="nucleotide sequence ID" value="NZ_JAFEMC010000004.1"/>
</dbReference>
<proteinExistence type="predicted"/>
<dbReference type="CDD" id="cd19138">
    <property type="entry name" value="AKR_YeaE"/>
    <property type="match status" value="1"/>
</dbReference>
<name>A0ABS2D9Q6_9SPHN</name>
<protein>
    <submittedName>
        <fullName evidence="2">Aldo/keto reductase</fullName>
    </submittedName>
</protein>
<dbReference type="PANTHER" id="PTHR43638:SF3">
    <property type="entry name" value="ALDEHYDE REDUCTASE"/>
    <property type="match status" value="1"/>
</dbReference>
<accession>A0ABS2D9Q6</accession>
<feature type="domain" description="NADP-dependent oxidoreductase" evidence="1">
    <location>
        <begin position="15"/>
        <end position="263"/>
    </location>
</feature>
<evidence type="ECO:0000259" key="1">
    <source>
        <dbReference type="Pfam" id="PF00248"/>
    </source>
</evidence>
<dbReference type="InterPro" id="IPR023210">
    <property type="entry name" value="NADP_OxRdtase_dom"/>
</dbReference>
<keyword evidence="3" id="KW-1185">Reference proteome</keyword>
<dbReference type="InterPro" id="IPR020471">
    <property type="entry name" value="AKR"/>
</dbReference>
<organism evidence="2 3">
    <name type="scientific">Sphingomonas longa</name>
    <dbReference type="NCBI Taxonomy" id="2778730"/>
    <lineage>
        <taxon>Bacteria</taxon>
        <taxon>Pseudomonadati</taxon>
        <taxon>Pseudomonadota</taxon>
        <taxon>Alphaproteobacteria</taxon>
        <taxon>Sphingomonadales</taxon>
        <taxon>Sphingomonadaceae</taxon>
        <taxon>Sphingomonas</taxon>
    </lineage>
</organism>
<dbReference type="PANTHER" id="PTHR43638">
    <property type="entry name" value="OXIDOREDUCTASE, ALDO/KETO REDUCTASE FAMILY PROTEIN"/>
    <property type="match status" value="1"/>
</dbReference>
<sequence length="276" mass="30299">MKRIALPDGTMVPALGQGTWNMAEDANRRVDEITALRTGIDFGMTLIDTAEMYADGESERLVGDAISGRRQDAFLVSKAYPQNASRARLPKACEASLRRLGTDRLDLYLLHWRGAVPLAETIEAMQRLVDAGKILRWGVSNLDTDDMEELMAAGGQPCAANQILYNLTRRGPEHDLLPWLAAHAIPAMAYSPVEQGRLVADTGLQLLAAEIGKTPAQLALAWLLAQDNIVAIPKARRSAHVRDNREAADLVLSTDTLARLDQLHPRPRGRVPLEML</sequence>
<reference evidence="2 3" key="1">
    <citation type="submission" date="2020-12" db="EMBL/GenBank/DDBJ databases">
        <title>Sphingomonas sp.</title>
        <authorList>
            <person name="Kim M.K."/>
        </authorList>
    </citation>
    <scope>NUCLEOTIDE SEQUENCE [LARGE SCALE GENOMIC DNA]</scope>
    <source>
        <strain evidence="2 3">BT552</strain>
    </source>
</reference>
<dbReference type="SUPFAM" id="SSF51430">
    <property type="entry name" value="NAD(P)-linked oxidoreductase"/>
    <property type="match status" value="1"/>
</dbReference>
<comment type="caution">
    <text evidence="2">The sequence shown here is derived from an EMBL/GenBank/DDBJ whole genome shotgun (WGS) entry which is preliminary data.</text>
</comment>
<dbReference type="EMBL" id="JAFEMC010000004">
    <property type="protein sequence ID" value="MBM6577674.1"/>
    <property type="molecule type" value="Genomic_DNA"/>
</dbReference>
<dbReference type="PRINTS" id="PR00069">
    <property type="entry name" value="ALDKETRDTASE"/>
</dbReference>
<dbReference type="Pfam" id="PF00248">
    <property type="entry name" value="Aldo_ket_red"/>
    <property type="match status" value="1"/>
</dbReference>
<dbReference type="Gene3D" id="3.20.20.100">
    <property type="entry name" value="NADP-dependent oxidoreductase domain"/>
    <property type="match status" value="1"/>
</dbReference>